<gene>
    <name evidence="1" type="ORF">ABT39_MTgene4379</name>
    <name evidence="2" type="ORF">ABT39_MTgene59</name>
</gene>
<evidence type="ECO:0000313" key="1">
    <source>
        <dbReference type="EMBL" id="KUM49042.1"/>
    </source>
</evidence>
<organism evidence="1">
    <name type="scientific">Picea glauca</name>
    <name type="common">White spruce</name>
    <name type="synonym">Pinus glauca</name>
    <dbReference type="NCBI Taxonomy" id="3330"/>
    <lineage>
        <taxon>Eukaryota</taxon>
        <taxon>Viridiplantae</taxon>
        <taxon>Streptophyta</taxon>
        <taxon>Embryophyta</taxon>
        <taxon>Tracheophyta</taxon>
        <taxon>Spermatophyta</taxon>
        <taxon>Pinopsida</taxon>
        <taxon>Pinidae</taxon>
        <taxon>Conifers I</taxon>
        <taxon>Pinales</taxon>
        <taxon>Pinaceae</taxon>
        <taxon>Picea</taxon>
    </lineage>
</organism>
<sequence length="47" mass="5128">MMLLDDAAIQLGYSISADTISADTMDDDHTIHYEVRLGMRTATSIPA</sequence>
<proteinExistence type="predicted"/>
<keyword evidence="1" id="KW-0496">Mitochondrion</keyword>
<accession>A0A117NHW7</accession>
<geneLocation type="mitochondrion" evidence="1"/>
<reference evidence="1" key="1">
    <citation type="journal article" date="2015" name="Genome Biol. Evol.">
        <title>Organellar Genomes of White Spruce (Picea glauca): Assembly and Annotation.</title>
        <authorList>
            <person name="Jackman S.D."/>
            <person name="Warren R.L."/>
            <person name="Gibb E.A."/>
            <person name="Vandervalk B.P."/>
            <person name="Mohamadi H."/>
            <person name="Chu J."/>
            <person name="Raymond A."/>
            <person name="Pleasance S."/>
            <person name="Coope R."/>
            <person name="Wildung M.R."/>
            <person name="Ritland C.E."/>
            <person name="Bousquet J."/>
            <person name="Jones S.J."/>
            <person name="Bohlmann J."/>
            <person name="Birol I."/>
        </authorList>
    </citation>
    <scope>NUCLEOTIDE SEQUENCE [LARGE SCALE GENOMIC DNA]</scope>
    <source>
        <tissue evidence="1">Flushing bud</tissue>
    </source>
</reference>
<protein>
    <submittedName>
        <fullName evidence="1">Uncharacterized protein</fullName>
    </submittedName>
</protein>
<name>A0A117NHW7_PICGL</name>
<dbReference type="AlphaFoldDB" id="A0A117NHW7"/>
<evidence type="ECO:0000313" key="2">
    <source>
        <dbReference type="EMBL" id="KUM50216.1"/>
    </source>
</evidence>
<dbReference type="EMBL" id="LKAM01000004">
    <property type="protein sequence ID" value="KUM49042.1"/>
    <property type="molecule type" value="Genomic_DNA"/>
</dbReference>
<dbReference type="EMBL" id="LKAM01000001">
    <property type="protein sequence ID" value="KUM50216.1"/>
    <property type="molecule type" value="Genomic_DNA"/>
</dbReference>
<comment type="caution">
    <text evidence="1">The sequence shown here is derived from an EMBL/GenBank/DDBJ whole genome shotgun (WGS) entry which is preliminary data.</text>
</comment>